<dbReference type="NCBIfam" id="TIGR00043">
    <property type="entry name" value="rRNA maturation RNase YbeY"/>
    <property type="match status" value="1"/>
</dbReference>
<dbReference type="Proteomes" id="UP000034664">
    <property type="component" value="Unassembled WGS sequence"/>
</dbReference>
<dbReference type="Gene3D" id="3.40.390.30">
    <property type="entry name" value="Metalloproteases ('zincins'), catalytic domain"/>
    <property type="match status" value="1"/>
</dbReference>
<evidence type="ECO:0000256" key="4">
    <source>
        <dbReference type="ARBA" id="ARBA00022723"/>
    </source>
</evidence>
<accession>A0A0G0T351</accession>
<dbReference type="EMBL" id="LBZM01000028">
    <property type="protein sequence ID" value="KKR71444.1"/>
    <property type="molecule type" value="Genomic_DNA"/>
</dbReference>
<dbReference type="InterPro" id="IPR023091">
    <property type="entry name" value="MetalPrtase_cat_dom_sf_prd"/>
</dbReference>
<dbReference type="Pfam" id="PF02130">
    <property type="entry name" value="YbeY"/>
    <property type="match status" value="1"/>
</dbReference>
<dbReference type="GO" id="GO:0004222">
    <property type="term" value="F:metalloendopeptidase activity"/>
    <property type="evidence" value="ECO:0007669"/>
    <property type="project" value="InterPro"/>
</dbReference>
<keyword evidence="6" id="KW-0378">Hydrolase</keyword>
<comment type="caution">
    <text evidence="8">The sequence shown here is derived from an EMBL/GenBank/DDBJ whole genome shotgun (WGS) entry which is preliminary data.</text>
</comment>
<proteinExistence type="inferred from homology"/>
<keyword evidence="7" id="KW-0862">Zinc</keyword>
<sequence>MIELFVQSRYRVNRDILRKRANAFLKKVGIDPDAYLVSIGIIGDRKMSLLHKKYAKKDGTTPVLAFPYIQSGYTEKYRPSRSDQENDNQNSTLLGEIVVSYPQTLIFAADENKLVDDKLSEFVEHGLTNLLQAK</sequence>
<evidence type="ECO:0000256" key="5">
    <source>
        <dbReference type="ARBA" id="ARBA00022759"/>
    </source>
</evidence>
<evidence type="ECO:0000313" key="9">
    <source>
        <dbReference type="Proteomes" id="UP000034664"/>
    </source>
</evidence>
<keyword evidence="5" id="KW-0255">Endonuclease</keyword>
<dbReference type="AlphaFoldDB" id="A0A0G0T351"/>
<dbReference type="GO" id="GO:0046872">
    <property type="term" value="F:metal ion binding"/>
    <property type="evidence" value="ECO:0007669"/>
    <property type="project" value="UniProtKB-KW"/>
</dbReference>
<reference evidence="8 9" key="1">
    <citation type="journal article" date="2015" name="Nature">
        <title>rRNA introns, odd ribosomes, and small enigmatic genomes across a large radiation of phyla.</title>
        <authorList>
            <person name="Brown C.T."/>
            <person name="Hug L.A."/>
            <person name="Thomas B.C."/>
            <person name="Sharon I."/>
            <person name="Castelle C.J."/>
            <person name="Singh A."/>
            <person name="Wilkins M.J."/>
            <person name="Williams K.H."/>
            <person name="Banfield J.F."/>
        </authorList>
    </citation>
    <scope>NUCLEOTIDE SEQUENCE [LARGE SCALE GENOMIC DNA]</scope>
</reference>
<organism evidence="8 9">
    <name type="scientific">Candidatus Roizmanbacteria bacterium GW2011_GWB1_40_7</name>
    <dbReference type="NCBI Taxonomy" id="1618482"/>
    <lineage>
        <taxon>Bacteria</taxon>
        <taxon>Candidatus Roizmaniibacteriota</taxon>
    </lineage>
</organism>
<dbReference type="GO" id="GO:0006364">
    <property type="term" value="P:rRNA processing"/>
    <property type="evidence" value="ECO:0007669"/>
    <property type="project" value="InterPro"/>
</dbReference>
<dbReference type="SUPFAM" id="SSF55486">
    <property type="entry name" value="Metalloproteases ('zincins'), catalytic domain"/>
    <property type="match status" value="1"/>
</dbReference>
<protein>
    <submittedName>
        <fullName evidence="8">Putative rRNA maturation factor</fullName>
    </submittedName>
</protein>
<name>A0A0G0T351_9BACT</name>
<dbReference type="GO" id="GO:0004519">
    <property type="term" value="F:endonuclease activity"/>
    <property type="evidence" value="ECO:0007669"/>
    <property type="project" value="UniProtKB-KW"/>
</dbReference>
<evidence type="ECO:0000256" key="7">
    <source>
        <dbReference type="ARBA" id="ARBA00022833"/>
    </source>
</evidence>
<comment type="cofactor">
    <cofactor evidence="1">
        <name>Zn(2+)</name>
        <dbReference type="ChEBI" id="CHEBI:29105"/>
    </cofactor>
</comment>
<evidence type="ECO:0000256" key="2">
    <source>
        <dbReference type="ARBA" id="ARBA00010875"/>
    </source>
</evidence>
<keyword evidence="3" id="KW-0540">Nuclease</keyword>
<gene>
    <name evidence="8" type="ORF">UU14_C0028G0006</name>
</gene>
<keyword evidence="4" id="KW-0479">Metal-binding</keyword>
<comment type="similarity">
    <text evidence="2">Belongs to the endoribonuclease YbeY family.</text>
</comment>
<dbReference type="InterPro" id="IPR002036">
    <property type="entry name" value="YbeY"/>
</dbReference>
<evidence type="ECO:0000256" key="3">
    <source>
        <dbReference type="ARBA" id="ARBA00022722"/>
    </source>
</evidence>
<evidence type="ECO:0000313" key="8">
    <source>
        <dbReference type="EMBL" id="KKR71444.1"/>
    </source>
</evidence>
<evidence type="ECO:0000256" key="1">
    <source>
        <dbReference type="ARBA" id="ARBA00001947"/>
    </source>
</evidence>
<evidence type="ECO:0000256" key="6">
    <source>
        <dbReference type="ARBA" id="ARBA00022801"/>
    </source>
</evidence>